<organism evidence="2 3">
    <name type="scientific">Geomesophilobacter sediminis</name>
    <dbReference type="NCBI Taxonomy" id="2798584"/>
    <lineage>
        <taxon>Bacteria</taxon>
        <taxon>Pseudomonadati</taxon>
        <taxon>Thermodesulfobacteriota</taxon>
        <taxon>Desulfuromonadia</taxon>
        <taxon>Geobacterales</taxon>
        <taxon>Geobacteraceae</taxon>
        <taxon>Geomesophilobacter</taxon>
    </lineage>
</organism>
<evidence type="ECO:0000313" key="3">
    <source>
        <dbReference type="Proteomes" id="UP000636888"/>
    </source>
</evidence>
<dbReference type="InterPro" id="IPR012861">
    <property type="entry name" value="DUF1634"/>
</dbReference>
<keyword evidence="1" id="KW-0812">Transmembrane</keyword>
<feature type="transmembrane region" description="Helical" evidence="1">
    <location>
        <begin position="50"/>
        <end position="68"/>
    </location>
</feature>
<keyword evidence="3" id="KW-1185">Reference proteome</keyword>
<keyword evidence="1" id="KW-0472">Membrane</keyword>
<proteinExistence type="predicted"/>
<feature type="transmembrane region" description="Helical" evidence="1">
    <location>
        <begin position="20"/>
        <end position="43"/>
    </location>
</feature>
<comment type="caution">
    <text evidence="2">The sequence shown here is derived from an EMBL/GenBank/DDBJ whole genome shotgun (WGS) entry which is preliminary data.</text>
</comment>
<reference evidence="2" key="1">
    <citation type="submission" date="2020-12" db="EMBL/GenBank/DDBJ databases">
        <title>Geomonas sp. Red875, isolated from river sediment.</title>
        <authorList>
            <person name="Xu Z."/>
            <person name="Zhang Z."/>
            <person name="Masuda Y."/>
            <person name="Itoh H."/>
            <person name="Senoo K."/>
        </authorList>
    </citation>
    <scope>NUCLEOTIDE SEQUENCE</scope>
    <source>
        <strain evidence="2">Red875</strain>
    </source>
</reference>
<accession>A0A8J7M0C1</accession>
<gene>
    <name evidence="2" type="ORF">JFN93_06785</name>
</gene>
<evidence type="ECO:0000313" key="2">
    <source>
        <dbReference type="EMBL" id="MBJ6724407.1"/>
    </source>
</evidence>
<dbReference type="Pfam" id="PF07843">
    <property type="entry name" value="DUF1634"/>
    <property type="match status" value="1"/>
</dbReference>
<dbReference type="Proteomes" id="UP000636888">
    <property type="component" value="Unassembled WGS sequence"/>
</dbReference>
<protein>
    <submittedName>
        <fullName evidence="2">DUF1634 domain-containing protein</fullName>
    </submittedName>
</protein>
<name>A0A8J7M0C1_9BACT</name>
<dbReference type="AlphaFoldDB" id="A0A8J7M0C1"/>
<dbReference type="EMBL" id="JAEMHM010000005">
    <property type="protein sequence ID" value="MBJ6724407.1"/>
    <property type="molecule type" value="Genomic_DNA"/>
</dbReference>
<keyword evidence="1" id="KW-1133">Transmembrane helix</keyword>
<evidence type="ECO:0000256" key="1">
    <source>
        <dbReference type="SAM" id="Phobius"/>
    </source>
</evidence>
<sequence length="69" mass="7161">MGLGLVDLVIGEAQIAPKVITAGILVLMSTPVMRVVVAAVIFVKEGDWRFALFSLVVLIAVAIGAIVGQ</sequence>